<dbReference type="RefSeq" id="XP_035827454.1">
    <property type="nucleotide sequence ID" value="XM_035971561.1"/>
</dbReference>
<dbReference type="InterPro" id="IPR001304">
    <property type="entry name" value="C-type_lectin-like"/>
</dbReference>
<accession>A0ABM1VYG1</accession>
<evidence type="ECO:0000256" key="1">
    <source>
        <dbReference type="SAM" id="SignalP"/>
    </source>
</evidence>
<feature type="chain" id="PRO_5045710185" evidence="1">
    <location>
        <begin position="22"/>
        <end position="248"/>
    </location>
</feature>
<dbReference type="Pfam" id="PF00059">
    <property type="entry name" value="Lectin_C"/>
    <property type="match status" value="1"/>
</dbReference>
<feature type="domain" description="C-type lectin" evidence="2">
    <location>
        <begin position="131"/>
        <end position="235"/>
    </location>
</feature>
<evidence type="ECO:0000259" key="2">
    <source>
        <dbReference type="PROSITE" id="PS50041"/>
    </source>
</evidence>
<dbReference type="Proteomes" id="UP000694888">
    <property type="component" value="Unplaced"/>
</dbReference>
<dbReference type="CDD" id="cd00037">
    <property type="entry name" value="CLECT"/>
    <property type="match status" value="1"/>
</dbReference>
<sequence>MILGTLSLTLATKLLFMCTSASESVEGLIFQKEYCTTVADATTRLSFTTVSSRSGCAVMCIPPCVSFLVSEVSVGSVFQCALLSDTLDLPASTDCTDVAATVGVYIDLDCPVKSPWPECTSDCDAERVVGGTKYCLRNRYSRQTQPAARATCQAEGGDIAEAETLDDVAFLRQFVSVTERTWVGADDSKTLGTYVWFSGRGVSSALFCGTEPNQAFERCLTTNRYGDCLMDFKCEGVSYPFACALPCK</sequence>
<protein>
    <submittedName>
        <fullName evidence="4">Uncharacterized protein LOC118478280</fullName>
    </submittedName>
</protein>
<dbReference type="GeneID" id="118478280"/>
<gene>
    <name evidence="4" type="primary">LOC118478280</name>
</gene>
<keyword evidence="3" id="KW-1185">Reference proteome</keyword>
<dbReference type="InterPro" id="IPR016186">
    <property type="entry name" value="C-type_lectin-like/link_sf"/>
</dbReference>
<feature type="signal peptide" evidence="1">
    <location>
        <begin position="1"/>
        <end position="21"/>
    </location>
</feature>
<dbReference type="PROSITE" id="PS50041">
    <property type="entry name" value="C_TYPE_LECTIN_2"/>
    <property type="match status" value="1"/>
</dbReference>
<proteinExistence type="predicted"/>
<evidence type="ECO:0000313" key="4">
    <source>
        <dbReference type="RefSeq" id="XP_035827454.1"/>
    </source>
</evidence>
<dbReference type="Gene3D" id="3.10.100.10">
    <property type="entry name" value="Mannose-Binding Protein A, subunit A"/>
    <property type="match status" value="1"/>
</dbReference>
<dbReference type="SUPFAM" id="SSF56436">
    <property type="entry name" value="C-type lectin-like"/>
    <property type="match status" value="1"/>
</dbReference>
<name>A0ABM1VYG1_APLCA</name>
<reference evidence="4" key="1">
    <citation type="submission" date="2025-08" db="UniProtKB">
        <authorList>
            <consortium name="RefSeq"/>
        </authorList>
    </citation>
    <scope>IDENTIFICATION</scope>
</reference>
<evidence type="ECO:0000313" key="3">
    <source>
        <dbReference type="Proteomes" id="UP000694888"/>
    </source>
</evidence>
<organism evidence="3 4">
    <name type="scientific">Aplysia californica</name>
    <name type="common">California sea hare</name>
    <dbReference type="NCBI Taxonomy" id="6500"/>
    <lineage>
        <taxon>Eukaryota</taxon>
        <taxon>Metazoa</taxon>
        <taxon>Spiralia</taxon>
        <taxon>Lophotrochozoa</taxon>
        <taxon>Mollusca</taxon>
        <taxon>Gastropoda</taxon>
        <taxon>Heterobranchia</taxon>
        <taxon>Euthyneura</taxon>
        <taxon>Tectipleura</taxon>
        <taxon>Aplysiida</taxon>
        <taxon>Aplysioidea</taxon>
        <taxon>Aplysiidae</taxon>
        <taxon>Aplysia</taxon>
    </lineage>
</organism>
<keyword evidence="1" id="KW-0732">Signal</keyword>
<dbReference type="InterPro" id="IPR016187">
    <property type="entry name" value="CTDL_fold"/>
</dbReference>